<evidence type="ECO:0008006" key="4">
    <source>
        <dbReference type="Google" id="ProtNLM"/>
    </source>
</evidence>
<name>A0A316UKM2_9BASI</name>
<accession>A0A316UKM2</accession>
<feature type="chain" id="PRO_5016249432" description="Secreted protein" evidence="1">
    <location>
        <begin position="27"/>
        <end position="107"/>
    </location>
</feature>
<dbReference type="RefSeq" id="XP_025359533.1">
    <property type="nucleotide sequence ID" value="XM_025509925.1"/>
</dbReference>
<organism evidence="2 3">
    <name type="scientific">Jaminaea rosea</name>
    <dbReference type="NCBI Taxonomy" id="1569628"/>
    <lineage>
        <taxon>Eukaryota</taxon>
        <taxon>Fungi</taxon>
        <taxon>Dikarya</taxon>
        <taxon>Basidiomycota</taxon>
        <taxon>Ustilaginomycotina</taxon>
        <taxon>Exobasidiomycetes</taxon>
        <taxon>Microstromatales</taxon>
        <taxon>Microstromatales incertae sedis</taxon>
        <taxon>Jaminaea</taxon>
    </lineage>
</organism>
<dbReference type="Proteomes" id="UP000245884">
    <property type="component" value="Unassembled WGS sequence"/>
</dbReference>
<keyword evidence="3" id="KW-1185">Reference proteome</keyword>
<evidence type="ECO:0000256" key="1">
    <source>
        <dbReference type="SAM" id="SignalP"/>
    </source>
</evidence>
<protein>
    <recommendedName>
        <fullName evidence="4">Secreted protein</fullName>
    </recommendedName>
</protein>
<reference evidence="2 3" key="1">
    <citation type="journal article" date="2018" name="Mol. Biol. Evol.">
        <title>Broad Genomic Sampling Reveals a Smut Pathogenic Ancestry of the Fungal Clade Ustilaginomycotina.</title>
        <authorList>
            <person name="Kijpornyongpan T."/>
            <person name="Mondo S.J."/>
            <person name="Barry K."/>
            <person name="Sandor L."/>
            <person name="Lee J."/>
            <person name="Lipzen A."/>
            <person name="Pangilinan J."/>
            <person name="LaButti K."/>
            <person name="Hainaut M."/>
            <person name="Henrissat B."/>
            <person name="Grigoriev I.V."/>
            <person name="Spatafora J.W."/>
            <person name="Aime M.C."/>
        </authorList>
    </citation>
    <scope>NUCLEOTIDE SEQUENCE [LARGE SCALE GENOMIC DNA]</scope>
    <source>
        <strain evidence="2 3">MCA 5214</strain>
    </source>
</reference>
<evidence type="ECO:0000313" key="3">
    <source>
        <dbReference type="Proteomes" id="UP000245884"/>
    </source>
</evidence>
<feature type="signal peptide" evidence="1">
    <location>
        <begin position="1"/>
        <end position="26"/>
    </location>
</feature>
<sequence length="107" mass="11789">MRDLILSNVLSSVPAALSFFLAVVRSTSTATAIAVNKTSLGDAVSLIDWRNYAPRKCIFSNYHCLTVENYDGDFGFTKLNCQVSLTYEANVNSKLFTKASSPQFHTN</sequence>
<dbReference type="GeneID" id="37031748"/>
<dbReference type="AlphaFoldDB" id="A0A316UKM2"/>
<keyword evidence="1" id="KW-0732">Signal</keyword>
<dbReference type="EMBL" id="KZ819678">
    <property type="protein sequence ID" value="PWN24921.1"/>
    <property type="molecule type" value="Genomic_DNA"/>
</dbReference>
<gene>
    <name evidence="2" type="ORF">BDZ90DRAFT_89015</name>
</gene>
<proteinExistence type="predicted"/>
<evidence type="ECO:0000313" key="2">
    <source>
        <dbReference type="EMBL" id="PWN24921.1"/>
    </source>
</evidence>